<evidence type="ECO:0000256" key="1">
    <source>
        <dbReference type="ARBA" id="ARBA00010641"/>
    </source>
</evidence>
<evidence type="ECO:0000256" key="5">
    <source>
        <dbReference type="ARBA" id="ARBA00023163"/>
    </source>
</evidence>
<feature type="compositionally biased region" description="Basic and acidic residues" evidence="6">
    <location>
        <begin position="17"/>
        <end position="27"/>
    </location>
</feature>
<protein>
    <submittedName>
        <fullName evidence="8">RNA polymerase sigma factor</fullName>
    </submittedName>
</protein>
<dbReference type="PANTHER" id="PTHR43133">
    <property type="entry name" value="RNA POLYMERASE ECF-TYPE SIGMA FACTO"/>
    <property type="match status" value="1"/>
</dbReference>
<dbReference type="Gene3D" id="1.10.1740.10">
    <property type="match status" value="1"/>
</dbReference>
<dbReference type="InterPro" id="IPR036388">
    <property type="entry name" value="WH-like_DNA-bd_sf"/>
</dbReference>
<feature type="region of interest" description="Disordered" evidence="6">
    <location>
        <begin position="1"/>
        <end position="27"/>
    </location>
</feature>
<dbReference type="Gene3D" id="1.10.10.10">
    <property type="entry name" value="Winged helix-like DNA-binding domain superfamily/Winged helix DNA-binding domain"/>
    <property type="match status" value="1"/>
</dbReference>
<dbReference type="PANTHER" id="PTHR43133:SF8">
    <property type="entry name" value="RNA POLYMERASE SIGMA FACTOR HI_1459-RELATED"/>
    <property type="match status" value="1"/>
</dbReference>
<accession>A0ABW7UK30</accession>
<dbReference type="RefSeq" id="WP_398713755.1">
    <property type="nucleotide sequence ID" value="NZ_JBIRUI010000030.1"/>
</dbReference>
<keyword evidence="4" id="KW-0238">DNA-binding</keyword>
<dbReference type="InterPro" id="IPR014284">
    <property type="entry name" value="RNA_pol_sigma-70_dom"/>
</dbReference>
<evidence type="ECO:0000259" key="7">
    <source>
        <dbReference type="Pfam" id="PF08281"/>
    </source>
</evidence>
<evidence type="ECO:0000256" key="4">
    <source>
        <dbReference type="ARBA" id="ARBA00023125"/>
    </source>
</evidence>
<comment type="caution">
    <text evidence="8">The sequence shown here is derived from an EMBL/GenBank/DDBJ whole genome shotgun (WGS) entry which is preliminary data.</text>
</comment>
<dbReference type="EMBL" id="JBIRUI010000030">
    <property type="protein sequence ID" value="MFI1719053.1"/>
    <property type="molecule type" value="Genomic_DNA"/>
</dbReference>
<organism evidence="8 9">
    <name type="scientific">Streptomyces litmocidini</name>
    <dbReference type="NCBI Taxonomy" id="67318"/>
    <lineage>
        <taxon>Bacteria</taxon>
        <taxon>Bacillati</taxon>
        <taxon>Actinomycetota</taxon>
        <taxon>Actinomycetes</taxon>
        <taxon>Kitasatosporales</taxon>
        <taxon>Streptomycetaceae</taxon>
        <taxon>Streptomyces</taxon>
    </lineage>
</organism>
<evidence type="ECO:0000313" key="9">
    <source>
        <dbReference type="Proteomes" id="UP001611339"/>
    </source>
</evidence>
<dbReference type="CDD" id="cd06171">
    <property type="entry name" value="Sigma70_r4"/>
    <property type="match status" value="1"/>
</dbReference>
<proteinExistence type="inferred from homology"/>
<keyword evidence="9" id="KW-1185">Reference proteome</keyword>
<evidence type="ECO:0000256" key="2">
    <source>
        <dbReference type="ARBA" id="ARBA00023015"/>
    </source>
</evidence>
<evidence type="ECO:0000256" key="3">
    <source>
        <dbReference type="ARBA" id="ARBA00023082"/>
    </source>
</evidence>
<dbReference type="InterPro" id="IPR013249">
    <property type="entry name" value="RNA_pol_sigma70_r4_t2"/>
</dbReference>
<keyword evidence="3" id="KW-0731">Sigma factor</keyword>
<evidence type="ECO:0000313" key="8">
    <source>
        <dbReference type="EMBL" id="MFI1719053.1"/>
    </source>
</evidence>
<name>A0ABW7UK30_9ACTN</name>
<keyword evidence="2" id="KW-0805">Transcription regulation</keyword>
<sequence>MTEVPAPGTAAWFLPAPDRRGHDRTRSRDQDGFEALYTGEMRAVTVFLMNLGASVYEAADAAHEAFLTLLPDKWRELEHPRAWLRTVAYRTYLRQATRLTHPLDSVPDRPGGTCPVDLVLLTEEQTTVLRALGRLSPAEREAMAWKLDGFTHEETARVLGKSPEAVRQAYVRARKRLITLLGLKREAESGE</sequence>
<dbReference type="NCBIfam" id="TIGR02937">
    <property type="entry name" value="sigma70-ECF"/>
    <property type="match status" value="1"/>
</dbReference>
<reference evidence="8 9" key="1">
    <citation type="submission" date="2024-10" db="EMBL/GenBank/DDBJ databases">
        <title>The Natural Products Discovery Center: Release of the First 8490 Sequenced Strains for Exploring Actinobacteria Biosynthetic Diversity.</title>
        <authorList>
            <person name="Kalkreuter E."/>
            <person name="Kautsar S.A."/>
            <person name="Yang D."/>
            <person name="Bader C.D."/>
            <person name="Teijaro C.N."/>
            <person name="Fluegel L."/>
            <person name="Davis C.M."/>
            <person name="Simpson J.R."/>
            <person name="Lauterbach L."/>
            <person name="Steele A.D."/>
            <person name="Gui C."/>
            <person name="Meng S."/>
            <person name="Li G."/>
            <person name="Viehrig K."/>
            <person name="Ye F."/>
            <person name="Su P."/>
            <person name="Kiefer A.F."/>
            <person name="Nichols A."/>
            <person name="Cepeda A.J."/>
            <person name="Yan W."/>
            <person name="Fan B."/>
            <person name="Jiang Y."/>
            <person name="Adhikari A."/>
            <person name="Zheng C.-J."/>
            <person name="Schuster L."/>
            <person name="Cowan T.M."/>
            <person name="Smanski M.J."/>
            <person name="Chevrette M.G."/>
            <person name="De Carvalho L.P.S."/>
            <person name="Shen B."/>
        </authorList>
    </citation>
    <scope>NUCLEOTIDE SEQUENCE [LARGE SCALE GENOMIC DNA]</scope>
    <source>
        <strain evidence="8 9">NPDC020602</strain>
    </source>
</reference>
<comment type="similarity">
    <text evidence="1">Belongs to the sigma-70 factor family. ECF subfamily.</text>
</comment>
<feature type="domain" description="RNA polymerase sigma factor 70 region 4 type 2" evidence="7">
    <location>
        <begin position="128"/>
        <end position="177"/>
    </location>
</feature>
<dbReference type="InterPro" id="IPR013325">
    <property type="entry name" value="RNA_pol_sigma_r2"/>
</dbReference>
<dbReference type="InterPro" id="IPR039425">
    <property type="entry name" value="RNA_pol_sigma-70-like"/>
</dbReference>
<evidence type="ECO:0000256" key="6">
    <source>
        <dbReference type="SAM" id="MobiDB-lite"/>
    </source>
</evidence>
<dbReference type="Proteomes" id="UP001611339">
    <property type="component" value="Unassembled WGS sequence"/>
</dbReference>
<dbReference type="InterPro" id="IPR013324">
    <property type="entry name" value="RNA_pol_sigma_r3/r4-like"/>
</dbReference>
<keyword evidence="5" id="KW-0804">Transcription</keyword>
<dbReference type="Pfam" id="PF08281">
    <property type="entry name" value="Sigma70_r4_2"/>
    <property type="match status" value="1"/>
</dbReference>
<dbReference type="SUPFAM" id="SSF88659">
    <property type="entry name" value="Sigma3 and sigma4 domains of RNA polymerase sigma factors"/>
    <property type="match status" value="1"/>
</dbReference>
<dbReference type="SUPFAM" id="SSF88946">
    <property type="entry name" value="Sigma2 domain of RNA polymerase sigma factors"/>
    <property type="match status" value="1"/>
</dbReference>
<gene>
    <name evidence="8" type="ORF">ACH407_36520</name>
</gene>